<dbReference type="AlphaFoldDB" id="A0A7W8B3V4"/>
<dbReference type="Proteomes" id="UP000549009">
    <property type="component" value="Unassembled WGS sequence"/>
</dbReference>
<dbReference type="PROSITE" id="PS50975">
    <property type="entry name" value="ATP_GRASP"/>
    <property type="match status" value="1"/>
</dbReference>
<dbReference type="InterPro" id="IPR052032">
    <property type="entry name" value="ATP-dep_AA_Ligase"/>
</dbReference>
<dbReference type="PANTHER" id="PTHR43585">
    <property type="entry name" value="FUMIPYRROLE BIOSYNTHESIS PROTEIN C"/>
    <property type="match status" value="1"/>
</dbReference>
<keyword evidence="3 4" id="KW-0067">ATP-binding</keyword>
<keyword evidence="1" id="KW-0436">Ligase</keyword>
<evidence type="ECO:0000313" key="6">
    <source>
        <dbReference type="EMBL" id="MBB5109860.1"/>
    </source>
</evidence>
<dbReference type="Pfam" id="PF18130">
    <property type="entry name" value="ATPgrasp_N"/>
    <property type="match status" value="1"/>
</dbReference>
<evidence type="ECO:0000256" key="3">
    <source>
        <dbReference type="ARBA" id="ARBA00022840"/>
    </source>
</evidence>
<dbReference type="GO" id="GO:0005524">
    <property type="term" value="F:ATP binding"/>
    <property type="evidence" value="ECO:0007669"/>
    <property type="project" value="UniProtKB-UniRule"/>
</dbReference>
<evidence type="ECO:0000313" key="7">
    <source>
        <dbReference type="Proteomes" id="UP000549009"/>
    </source>
</evidence>
<dbReference type="PANTHER" id="PTHR43585:SF2">
    <property type="entry name" value="ATP-GRASP ENZYME FSQD"/>
    <property type="match status" value="1"/>
</dbReference>
<dbReference type="Pfam" id="PF13535">
    <property type="entry name" value="ATP-grasp_4"/>
    <property type="match status" value="1"/>
</dbReference>
<dbReference type="InterPro" id="IPR011761">
    <property type="entry name" value="ATP-grasp"/>
</dbReference>
<gene>
    <name evidence="6" type="ORF">FHS40_008990</name>
</gene>
<dbReference type="RefSeq" id="WP_184926905.1">
    <property type="nucleotide sequence ID" value="NZ_BMSQ01000047.1"/>
</dbReference>
<reference evidence="6 7" key="1">
    <citation type="submission" date="2020-08" db="EMBL/GenBank/DDBJ databases">
        <title>Genomic Encyclopedia of Type Strains, Phase III (KMG-III): the genomes of soil and plant-associated and newly described type strains.</title>
        <authorList>
            <person name="Whitman W."/>
        </authorList>
    </citation>
    <scope>NUCLEOTIDE SEQUENCE [LARGE SCALE GENOMIC DNA]</scope>
    <source>
        <strain evidence="6 7">CECT 3146</strain>
    </source>
</reference>
<sequence length="427" mass="45267">MPKRSQPSRPEACAPLLIVLGTGDRTYRSWDLEQLAAAYPLALLDRHPPAWACAHAHRALSVDLADTEVVATAARTLAARDGVAGVLTLLENHVELAAQLAHRLGLPGATPAAAAACRDKLLTRALLRTSKVPSARSYLVDDADSAVAYAAVFAHPVVLKPRHLSGSTGVRRADTPQQVQDAFHHARTATLPGLEHTGTPGVLIEEYLAGPEISVECVVLTQTTTHIAAITRKSLGAEPSFVEVGHLVDAADPLLADPGIRDIATRAVQAMGIERGVLHLEMRLTPRGPRIIEVNARPGGDLIPRLVHLATGLNLPRITADLATGTQPDVTPTRHRSAAVRFLYPQVTGHVTAVNSGFTAPWLTQFLWTAAPGEHVTAPPHATAADRTALALVTGPTPATCRKRLDRAQHSCGIHIQADTATTARVA</sequence>
<dbReference type="SMART" id="SM01209">
    <property type="entry name" value="GARS_A"/>
    <property type="match status" value="1"/>
</dbReference>
<evidence type="ECO:0000256" key="4">
    <source>
        <dbReference type="PROSITE-ProRule" id="PRU00409"/>
    </source>
</evidence>
<dbReference type="SUPFAM" id="SSF56059">
    <property type="entry name" value="Glutathione synthetase ATP-binding domain-like"/>
    <property type="match status" value="1"/>
</dbReference>
<feature type="domain" description="ATP-grasp" evidence="5">
    <location>
        <begin position="124"/>
        <end position="324"/>
    </location>
</feature>
<dbReference type="InterPro" id="IPR041472">
    <property type="entry name" value="BL00235/CARNS1_N"/>
</dbReference>
<organism evidence="6 7">
    <name type="scientific">Streptomyces spectabilis</name>
    <dbReference type="NCBI Taxonomy" id="68270"/>
    <lineage>
        <taxon>Bacteria</taxon>
        <taxon>Bacillati</taxon>
        <taxon>Actinomycetota</taxon>
        <taxon>Actinomycetes</taxon>
        <taxon>Kitasatosporales</taxon>
        <taxon>Streptomycetaceae</taxon>
        <taxon>Streptomyces</taxon>
    </lineage>
</organism>
<dbReference type="EMBL" id="JACHJD010000043">
    <property type="protein sequence ID" value="MBB5109860.1"/>
    <property type="molecule type" value="Genomic_DNA"/>
</dbReference>
<dbReference type="Gene3D" id="3.40.50.20">
    <property type="match status" value="1"/>
</dbReference>
<dbReference type="GO" id="GO:0016874">
    <property type="term" value="F:ligase activity"/>
    <property type="evidence" value="ECO:0007669"/>
    <property type="project" value="UniProtKB-KW"/>
</dbReference>
<protein>
    <submittedName>
        <fullName evidence="6">Biotin carboxylase</fullName>
    </submittedName>
</protein>
<accession>A0A7W8B3V4</accession>
<name>A0A7W8B3V4_STRST</name>
<proteinExistence type="predicted"/>
<dbReference type="GO" id="GO:0046872">
    <property type="term" value="F:metal ion binding"/>
    <property type="evidence" value="ECO:0007669"/>
    <property type="project" value="InterPro"/>
</dbReference>
<keyword evidence="2 4" id="KW-0547">Nucleotide-binding</keyword>
<evidence type="ECO:0000259" key="5">
    <source>
        <dbReference type="PROSITE" id="PS50975"/>
    </source>
</evidence>
<keyword evidence="7" id="KW-1185">Reference proteome</keyword>
<dbReference type="Gene3D" id="3.30.470.20">
    <property type="entry name" value="ATP-grasp fold, B domain"/>
    <property type="match status" value="1"/>
</dbReference>
<evidence type="ECO:0000256" key="1">
    <source>
        <dbReference type="ARBA" id="ARBA00022598"/>
    </source>
</evidence>
<evidence type="ECO:0000256" key="2">
    <source>
        <dbReference type="ARBA" id="ARBA00022741"/>
    </source>
</evidence>
<comment type="caution">
    <text evidence="6">The sequence shown here is derived from an EMBL/GenBank/DDBJ whole genome shotgun (WGS) entry which is preliminary data.</text>
</comment>